<evidence type="ECO:0000313" key="7">
    <source>
        <dbReference type="EMBL" id="TNV76706.1"/>
    </source>
</evidence>
<evidence type="ECO:0000256" key="4">
    <source>
        <dbReference type="PROSITE-ProRule" id="PRU00175"/>
    </source>
</evidence>
<dbReference type="AlphaFoldDB" id="A0A8J8NM64"/>
<dbReference type="SMART" id="SM01197">
    <property type="entry name" value="FANCL_C"/>
    <property type="match status" value="1"/>
</dbReference>
<accession>A0A8J8NM64</accession>
<dbReference type="SUPFAM" id="SSF57850">
    <property type="entry name" value="RING/U-box"/>
    <property type="match status" value="1"/>
</dbReference>
<dbReference type="SMART" id="SM00184">
    <property type="entry name" value="RING"/>
    <property type="match status" value="1"/>
</dbReference>
<dbReference type="Pfam" id="PF13639">
    <property type="entry name" value="zf-RING_2"/>
    <property type="match status" value="1"/>
</dbReference>
<reference evidence="7" key="1">
    <citation type="submission" date="2019-06" db="EMBL/GenBank/DDBJ databases">
        <authorList>
            <person name="Zheng W."/>
        </authorList>
    </citation>
    <scope>NUCLEOTIDE SEQUENCE</scope>
    <source>
        <strain evidence="7">QDHG01</strain>
    </source>
</reference>
<feature type="transmembrane region" description="Helical" evidence="5">
    <location>
        <begin position="35"/>
        <end position="52"/>
    </location>
</feature>
<feature type="domain" description="RING-type" evidence="6">
    <location>
        <begin position="204"/>
        <end position="251"/>
    </location>
</feature>
<dbReference type="PANTHER" id="PTHR45798">
    <property type="entry name" value="RING-H2 FINGER PROTEIN ATL61-RELATED-RELATED"/>
    <property type="match status" value="1"/>
</dbReference>
<dbReference type="EMBL" id="RRYP01013100">
    <property type="protein sequence ID" value="TNV76706.1"/>
    <property type="molecule type" value="Genomic_DNA"/>
</dbReference>
<keyword evidence="8" id="KW-1185">Reference proteome</keyword>
<dbReference type="PANTHER" id="PTHR45798:SF97">
    <property type="entry name" value="ALCOHOL-SENSITIVE RING FINGER PROTEIN 1"/>
    <property type="match status" value="1"/>
</dbReference>
<dbReference type="InterPro" id="IPR001841">
    <property type="entry name" value="Znf_RING"/>
</dbReference>
<dbReference type="InterPro" id="IPR013083">
    <property type="entry name" value="Znf_RING/FYVE/PHD"/>
</dbReference>
<dbReference type="Proteomes" id="UP000785679">
    <property type="component" value="Unassembled WGS sequence"/>
</dbReference>
<keyword evidence="5" id="KW-0472">Membrane</keyword>
<evidence type="ECO:0000256" key="3">
    <source>
        <dbReference type="ARBA" id="ARBA00022833"/>
    </source>
</evidence>
<dbReference type="Gene3D" id="3.30.40.10">
    <property type="entry name" value="Zinc/RING finger domain, C3HC4 (zinc finger)"/>
    <property type="match status" value="1"/>
</dbReference>
<evidence type="ECO:0000259" key="6">
    <source>
        <dbReference type="PROSITE" id="PS50089"/>
    </source>
</evidence>
<evidence type="ECO:0000256" key="5">
    <source>
        <dbReference type="SAM" id="Phobius"/>
    </source>
</evidence>
<evidence type="ECO:0000313" key="8">
    <source>
        <dbReference type="Proteomes" id="UP000785679"/>
    </source>
</evidence>
<keyword evidence="2 4" id="KW-0863">Zinc-finger</keyword>
<feature type="transmembrane region" description="Helical" evidence="5">
    <location>
        <begin position="141"/>
        <end position="164"/>
    </location>
</feature>
<keyword evidence="5" id="KW-1133">Transmembrane helix</keyword>
<feature type="transmembrane region" description="Helical" evidence="5">
    <location>
        <begin position="78"/>
        <end position="97"/>
    </location>
</feature>
<comment type="caution">
    <text evidence="7">The sequence shown here is derived from an EMBL/GenBank/DDBJ whole genome shotgun (WGS) entry which is preliminary data.</text>
</comment>
<keyword evidence="5" id="KW-0812">Transmembrane</keyword>
<proteinExistence type="predicted"/>
<keyword evidence="3" id="KW-0862">Zinc</keyword>
<evidence type="ECO:0000256" key="1">
    <source>
        <dbReference type="ARBA" id="ARBA00022723"/>
    </source>
</evidence>
<sequence>MNDSSEPLISSQVHQRRIVRDELFSINYVKNQQKLVWSLLGLLYFTGCLMLFDKQKHSQSDPVNTKCVDLIYKYSVDYLIYILIPLALTRQLLNTCLSNSQYRFLRIHNLVELYECRTGFNIHALNYFLILFTGLRIASIVITVSCLMVCCFPVLLIVCLKAAFTRRQREEVRRELINDIYSESYDKLSTICPNGIPNIDIAECSICLGTFLDNEQQPMKATPLACDTRHVFHTKCIQQWFLTDNSCPLCKAPVTQRDMKNMLQTLKSQQSTSINR</sequence>
<dbReference type="GO" id="GO:0008270">
    <property type="term" value="F:zinc ion binding"/>
    <property type="evidence" value="ECO:0007669"/>
    <property type="project" value="UniProtKB-KW"/>
</dbReference>
<name>A0A8J8NM64_HALGN</name>
<organism evidence="7 8">
    <name type="scientific">Halteria grandinella</name>
    <dbReference type="NCBI Taxonomy" id="5974"/>
    <lineage>
        <taxon>Eukaryota</taxon>
        <taxon>Sar</taxon>
        <taxon>Alveolata</taxon>
        <taxon>Ciliophora</taxon>
        <taxon>Intramacronucleata</taxon>
        <taxon>Spirotrichea</taxon>
        <taxon>Stichotrichia</taxon>
        <taxon>Sporadotrichida</taxon>
        <taxon>Halteriidae</taxon>
        <taxon>Halteria</taxon>
    </lineage>
</organism>
<keyword evidence="1" id="KW-0479">Metal-binding</keyword>
<evidence type="ECO:0000256" key="2">
    <source>
        <dbReference type="ARBA" id="ARBA00022771"/>
    </source>
</evidence>
<dbReference type="InterPro" id="IPR052788">
    <property type="entry name" value="RING-type_E3_ligase_ATL"/>
</dbReference>
<gene>
    <name evidence="7" type="ORF">FGO68_gene1299</name>
</gene>
<dbReference type="OrthoDB" id="298273at2759"/>
<protein>
    <recommendedName>
        <fullName evidence="6">RING-type domain-containing protein</fullName>
    </recommendedName>
</protein>
<dbReference type="PROSITE" id="PS50089">
    <property type="entry name" value="ZF_RING_2"/>
    <property type="match status" value="1"/>
</dbReference>